<organism evidence="1 2">
    <name type="scientific">Trifolium pratense</name>
    <name type="common">Red clover</name>
    <dbReference type="NCBI Taxonomy" id="57577"/>
    <lineage>
        <taxon>Eukaryota</taxon>
        <taxon>Viridiplantae</taxon>
        <taxon>Streptophyta</taxon>
        <taxon>Embryophyta</taxon>
        <taxon>Tracheophyta</taxon>
        <taxon>Spermatophyta</taxon>
        <taxon>Magnoliopsida</taxon>
        <taxon>eudicotyledons</taxon>
        <taxon>Gunneridae</taxon>
        <taxon>Pentapetalae</taxon>
        <taxon>rosids</taxon>
        <taxon>fabids</taxon>
        <taxon>Fabales</taxon>
        <taxon>Fabaceae</taxon>
        <taxon>Papilionoideae</taxon>
        <taxon>50 kb inversion clade</taxon>
        <taxon>NPAAA clade</taxon>
        <taxon>Hologalegina</taxon>
        <taxon>IRL clade</taxon>
        <taxon>Trifolieae</taxon>
        <taxon>Trifolium</taxon>
    </lineage>
</organism>
<accession>A0ACB0KIV3</accession>
<dbReference type="EMBL" id="CASHSV030000206">
    <property type="protein sequence ID" value="CAJ2656481.1"/>
    <property type="molecule type" value="Genomic_DNA"/>
</dbReference>
<dbReference type="Proteomes" id="UP001177021">
    <property type="component" value="Unassembled WGS sequence"/>
</dbReference>
<evidence type="ECO:0000313" key="2">
    <source>
        <dbReference type="Proteomes" id="UP001177021"/>
    </source>
</evidence>
<comment type="caution">
    <text evidence="1">The sequence shown here is derived from an EMBL/GenBank/DDBJ whole genome shotgun (WGS) entry which is preliminary data.</text>
</comment>
<proteinExistence type="predicted"/>
<sequence>MDKSKTIAAEDVKPAKTEQDVKPAKTEQDVKNPVPTDAPAKSIAVADKSEDANPGRMDKSKTIAAEDVKPAKGKCTRNVMSKKVKVDRNCLRGLDAANRNSAVAVKDDTNPKAAEEENVKDDTNPKAAEEENVKDDTNPKAAEEEDGKYTNPKPKFDNDFGGDYDCHIC</sequence>
<gene>
    <name evidence="1" type="ORF">MILVUS5_LOCUS23228</name>
</gene>
<keyword evidence="2" id="KW-1185">Reference proteome</keyword>
<evidence type="ECO:0000313" key="1">
    <source>
        <dbReference type="EMBL" id="CAJ2656481.1"/>
    </source>
</evidence>
<name>A0ACB0KIV3_TRIPR</name>
<protein>
    <submittedName>
        <fullName evidence="1">Uncharacterized protein</fullName>
    </submittedName>
</protein>
<reference evidence="1" key="1">
    <citation type="submission" date="2023-10" db="EMBL/GenBank/DDBJ databases">
        <authorList>
            <person name="Rodriguez Cubillos JULIANA M."/>
            <person name="De Vega J."/>
        </authorList>
    </citation>
    <scope>NUCLEOTIDE SEQUENCE</scope>
</reference>